<keyword evidence="6 7" id="KW-0472">Membrane</keyword>
<evidence type="ECO:0000313" key="10">
    <source>
        <dbReference type="Proteomes" id="UP000032668"/>
    </source>
</evidence>
<reference evidence="9 10" key="1">
    <citation type="submission" date="2012-11" db="EMBL/GenBank/DDBJ databases">
        <title>Whole genome sequence of Acidocella aminolytica 101 = DSM 11237.</title>
        <authorList>
            <person name="Azuma Y."/>
            <person name="Higashiura N."/>
            <person name="Hirakawa H."/>
            <person name="Matsushita K."/>
        </authorList>
    </citation>
    <scope>NUCLEOTIDE SEQUENCE [LARGE SCALE GENOMIC DNA]</scope>
    <source>
        <strain evidence="10">101 / DSM 11237</strain>
    </source>
</reference>
<dbReference type="CDD" id="cd03392">
    <property type="entry name" value="PAP2_like_2"/>
    <property type="match status" value="1"/>
</dbReference>
<dbReference type="AlphaFoldDB" id="A0A0D6PIB7"/>
<evidence type="ECO:0000256" key="4">
    <source>
        <dbReference type="ARBA" id="ARBA00022692"/>
    </source>
</evidence>
<feature type="transmembrane region" description="Helical" evidence="7">
    <location>
        <begin position="37"/>
        <end position="55"/>
    </location>
</feature>
<feature type="transmembrane region" description="Helical" evidence="7">
    <location>
        <begin position="303"/>
        <end position="322"/>
    </location>
</feature>
<dbReference type="Gene3D" id="1.20.144.10">
    <property type="entry name" value="Phosphatidic acid phosphatase type 2/haloperoxidase"/>
    <property type="match status" value="1"/>
</dbReference>
<feature type="transmembrane region" description="Helical" evidence="7">
    <location>
        <begin position="178"/>
        <end position="199"/>
    </location>
</feature>
<feature type="transmembrane region" description="Helical" evidence="7">
    <location>
        <begin position="6"/>
        <end position="30"/>
    </location>
</feature>
<dbReference type="InterPro" id="IPR036938">
    <property type="entry name" value="PAP2/HPO_sf"/>
</dbReference>
<dbReference type="SUPFAM" id="SSF48317">
    <property type="entry name" value="Acid phosphatase/Vanadium-dependent haloperoxidase"/>
    <property type="match status" value="1"/>
</dbReference>
<accession>A0A0D6PIB7</accession>
<evidence type="ECO:0000256" key="6">
    <source>
        <dbReference type="ARBA" id="ARBA00023136"/>
    </source>
</evidence>
<dbReference type="InterPro" id="IPR032818">
    <property type="entry name" value="DedA-like"/>
</dbReference>
<dbReference type="OrthoDB" id="9801622at2"/>
<comment type="caution">
    <text evidence="9">The sequence shown here is derived from an EMBL/GenBank/DDBJ whole genome shotgun (WGS) entry which is preliminary data.</text>
</comment>
<dbReference type="EMBL" id="BANC01000064">
    <property type="protein sequence ID" value="GAN80953.1"/>
    <property type="molecule type" value="Genomic_DNA"/>
</dbReference>
<feature type="transmembrane region" description="Helical" evidence="7">
    <location>
        <begin position="244"/>
        <end position="265"/>
    </location>
</feature>
<evidence type="ECO:0000256" key="7">
    <source>
        <dbReference type="SAM" id="Phobius"/>
    </source>
</evidence>
<keyword evidence="4 7" id="KW-0812">Transmembrane</keyword>
<evidence type="ECO:0000259" key="8">
    <source>
        <dbReference type="SMART" id="SM00014"/>
    </source>
</evidence>
<comment type="similarity">
    <text evidence="2">Belongs to the DedA family.</text>
</comment>
<evidence type="ECO:0000256" key="1">
    <source>
        <dbReference type="ARBA" id="ARBA00004651"/>
    </source>
</evidence>
<dbReference type="Proteomes" id="UP000032668">
    <property type="component" value="Unassembled WGS sequence"/>
</dbReference>
<comment type="subcellular location">
    <subcellularLocation>
        <location evidence="1">Cell membrane</location>
        <topology evidence="1">Multi-pass membrane protein</topology>
    </subcellularLocation>
</comment>
<dbReference type="GO" id="GO:0005886">
    <property type="term" value="C:plasma membrane"/>
    <property type="evidence" value="ECO:0007669"/>
    <property type="project" value="UniProtKB-SubCell"/>
</dbReference>
<feature type="transmembrane region" description="Helical" evidence="7">
    <location>
        <begin position="424"/>
        <end position="443"/>
    </location>
</feature>
<dbReference type="Pfam" id="PF01569">
    <property type="entry name" value="PAP2"/>
    <property type="match status" value="1"/>
</dbReference>
<evidence type="ECO:0000313" key="9">
    <source>
        <dbReference type="EMBL" id="GAN80953.1"/>
    </source>
</evidence>
<evidence type="ECO:0000256" key="3">
    <source>
        <dbReference type="ARBA" id="ARBA00022475"/>
    </source>
</evidence>
<dbReference type="STRING" id="1120923.SAMN02746095_02818"/>
<feature type="transmembrane region" description="Helical" evidence="7">
    <location>
        <begin position="396"/>
        <end position="418"/>
    </location>
</feature>
<feature type="domain" description="Phosphatidic acid phosphatase type 2/haloperoxidase" evidence="8">
    <location>
        <begin position="328"/>
        <end position="439"/>
    </location>
</feature>
<dbReference type="InterPro" id="IPR000326">
    <property type="entry name" value="PAP2/HPO"/>
</dbReference>
<proteinExistence type="inferred from homology"/>
<feature type="transmembrane region" description="Helical" evidence="7">
    <location>
        <begin position="61"/>
        <end position="84"/>
    </location>
</feature>
<dbReference type="PANTHER" id="PTHR30353:SF15">
    <property type="entry name" value="INNER MEMBRANE PROTEIN YABI"/>
    <property type="match status" value="1"/>
</dbReference>
<gene>
    <name evidence="9" type="ORF">Aam_066_017</name>
</gene>
<dbReference type="SMART" id="SM00014">
    <property type="entry name" value="acidPPc"/>
    <property type="match status" value="1"/>
</dbReference>
<keyword evidence="3" id="KW-1003">Cell membrane</keyword>
<dbReference type="RefSeq" id="WP_048879343.1">
    <property type="nucleotide sequence ID" value="NZ_BANC01000064.1"/>
</dbReference>
<feature type="transmembrane region" description="Helical" evidence="7">
    <location>
        <begin position="370"/>
        <end position="387"/>
    </location>
</feature>
<dbReference type="InterPro" id="IPR032816">
    <property type="entry name" value="VTT_dom"/>
</dbReference>
<feature type="transmembrane region" description="Helical" evidence="7">
    <location>
        <begin position="450"/>
        <end position="472"/>
    </location>
</feature>
<feature type="transmembrane region" description="Helical" evidence="7">
    <location>
        <begin position="147"/>
        <end position="172"/>
    </location>
</feature>
<dbReference type="Pfam" id="PF09335">
    <property type="entry name" value="VTT_dom"/>
    <property type="match status" value="1"/>
</dbReference>
<protein>
    <recommendedName>
        <fullName evidence="8">Phosphatidic acid phosphatase type 2/haloperoxidase domain-containing protein</fullName>
    </recommendedName>
</protein>
<dbReference type="Pfam" id="PF14067">
    <property type="entry name" value="LssY_C"/>
    <property type="match status" value="1"/>
</dbReference>
<evidence type="ECO:0000256" key="5">
    <source>
        <dbReference type="ARBA" id="ARBA00022989"/>
    </source>
</evidence>
<feature type="transmembrane region" description="Helical" evidence="7">
    <location>
        <begin position="329"/>
        <end position="350"/>
    </location>
</feature>
<keyword evidence="10" id="KW-1185">Reference proteome</keyword>
<evidence type="ECO:0000256" key="2">
    <source>
        <dbReference type="ARBA" id="ARBA00010792"/>
    </source>
</evidence>
<name>A0A0D6PIB7_9PROT</name>
<keyword evidence="5 7" id="KW-1133">Transmembrane helix</keyword>
<sequence>MDLLHAFVTAIIGFAAAHRLLAYGVAFLLAGAETVPVFGALVPGTAIIVGLGALVPGGTLAMWPLIGLTAAGALTGDGLSYLFGRRYKQRAMGMWPLRTRPSLLAAGRAFFARHGSKAVLISRFLPGVRAAIPMVAGMSGMSAVRFYAVDVCAAALFALAHILLGMALGASLTVLHAIAGRLVVLVLILAAALALVVWLTPRVIRYAIGLLTRLRGPLRQWAEAGDGWVRRLVRSLLDPARPEALGLLVLGALLIGGLWLFFGVLQDVVAGDPLVRADAAIFHFLQSLRTPAVDQVMVAITELGDATVVIPVLVVTLAWLAWQRAWRAVFYGIAAVAGASLFAFLLKITLQYGRPANIYAGWDAYSFPSGHATASTALYGFLVVLICREVGARARVLVTAAASVFVGGIAFSRLYLGAHWLSDIMAGLAFGVAWVALLGLVYMQHARREVGASGLAAAGLSALLLAGGLHIATAHAKDMRRYALTLPLRHMTMADWHNSGWASLPVRRVDLMGDYEEPFILQWAGALAPLKAALRAQGWQTPAPWDLSSSVAWLLPDAKPNALPVLPHLDNGRSEALVMIKTSGNVPSGQRVILRVWPSGTVLTSAGATQPLWIGTVVTEKIEHLKPFASLVDERNDVNRALHALETSLPGIELKKRTLKEADWNGVVLLGQS</sequence>
<dbReference type="InterPro" id="IPR025902">
    <property type="entry name" value="LssY-like-C_dom"/>
</dbReference>
<dbReference type="PANTHER" id="PTHR30353">
    <property type="entry name" value="INNER MEMBRANE PROTEIN DEDA-RELATED"/>
    <property type="match status" value="1"/>
</dbReference>
<organism evidence="9 10">
    <name type="scientific">Acidocella aminolytica 101 = DSM 11237</name>
    <dbReference type="NCBI Taxonomy" id="1120923"/>
    <lineage>
        <taxon>Bacteria</taxon>
        <taxon>Pseudomonadati</taxon>
        <taxon>Pseudomonadota</taxon>
        <taxon>Alphaproteobacteria</taxon>
        <taxon>Acetobacterales</taxon>
        <taxon>Acidocellaceae</taxon>
        <taxon>Acidocella</taxon>
    </lineage>
</organism>